<dbReference type="RefSeq" id="XP_070852679.1">
    <property type="nucleotide sequence ID" value="XM_070996578.1"/>
</dbReference>
<evidence type="ECO:0000313" key="3">
    <source>
        <dbReference type="RefSeq" id="XP_070852677.1"/>
    </source>
</evidence>
<dbReference type="Proteomes" id="UP001652628">
    <property type="component" value="Chromosome 3"/>
</dbReference>
<dbReference type="RefSeq" id="XP_070852677.1">
    <property type="nucleotide sequence ID" value="XM_070996576.1"/>
</dbReference>
<proteinExistence type="predicted"/>
<protein>
    <submittedName>
        <fullName evidence="2 3">Uncharacterized protein isoform X1</fullName>
    </submittedName>
</protein>
<organism evidence="1 3">
    <name type="scientific">Drosophila suzukii</name>
    <name type="common">Spotted-wing drosophila fruit fly</name>
    <dbReference type="NCBI Taxonomy" id="28584"/>
    <lineage>
        <taxon>Eukaryota</taxon>
        <taxon>Metazoa</taxon>
        <taxon>Ecdysozoa</taxon>
        <taxon>Arthropoda</taxon>
        <taxon>Hexapoda</taxon>
        <taxon>Insecta</taxon>
        <taxon>Pterygota</taxon>
        <taxon>Neoptera</taxon>
        <taxon>Endopterygota</taxon>
        <taxon>Diptera</taxon>
        <taxon>Brachycera</taxon>
        <taxon>Muscomorpha</taxon>
        <taxon>Ephydroidea</taxon>
        <taxon>Drosophilidae</taxon>
        <taxon>Drosophila</taxon>
        <taxon>Sophophora</taxon>
    </lineage>
</organism>
<evidence type="ECO:0000313" key="2">
    <source>
        <dbReference type="RefSeq" id="XP_070852676.1"/>
    </source>
</evidence>
<reference evidence="2 3" key="1">
    <citation type="submission" date="2025-05" db="UniProtKB">
        <authorList>
            <consortium name="RefSeq"/>
        </authorList>
    </citation>
    <scope>IDENTIFICATION</scope>
</reference>
<dbReference type="GeneID" id="139353160"/>
<dbReference type="RefSeq" id="XP_070852678.1">
    <property type="nucleotide sequence ID" value="XM_070996577.1"/>
</dbReference>
<dbReference type="RefSeq" id="XP_070852676.1">
    <property type="nucleotide sequence ID" value="XM_070996575.1"/>
</dbReference>
<gene>
    <name evidence="2 3 4 5" type="primary">LOC139353160</name>
</gene>
<accession>A0ABM4TRV7</accession>
<name>A0ABM4TRV7_DROSZ</name>
<keyword evidence="1" id="KW-1185">Reference proteome</keyword>
<evidence type="ECO:0000313" key="1">
    <source>
        <dbReference type="Proteomes" id="UP001652628"/>
    </source>
</evidence>
<evidence type="ECO:0000313" key="5">
    <source>
        <dbReference type="RefSeq" id="XP_070852679.1"/>
    </source>
</evidence>
<evidence type="ECO:0000313" key="4">
    <source>
        <dbReference type="RefSeq" id="XP_070852678.1"/>
    </source>
</evidence>
<sequence>MNLRYQPAVPKKLRSCRVFLGTSIFIIASTFFGSVRKAPSPIMNPKYPTCSVLRKSWISSASHPSIQRRGYEDAVGLPCPLPYTTFEPNYIIRMASVETDKVAFQNACFKSILLMKIVSFKSTQCSVAGFCTSVVRLFQGLSLNSMTPNRSLSSTSANSSCCFAGDTGKNLSLTGTVPSTNWIECSSTLSVRGIGYVPLSVLLWP</sequence>